<dbReference type="SUPFAM" id="SSF56672">
    <property type="entry name" value="DNA/RNA polymerases"/>
    <property type="match status" value="1"/>
</dbReference>
<keyword evidence="3" id="KW-1185">Reference proteome</keyword>
<dbReference type="EMBL" id="BJWL01000027">
    <property type="protein sequence ID" value="GFZ18817.1"/>
    <property type="molecule type" value="Genomic_DNA"/>
</dbReference>
<gene>
    <name evidence="2" type="ORF">Acr_27g0005560</name>
</gene>
<accession>A0A7J0H6T2</accession>
<dbReference type="PANTHER" id="PTHR46890">
    <property type="entry name" value="NON-LTR RETROLELEMENT REVERSE TRANSCRIPTASE-LIKE PROTEIN-RELATED"/>
    <property type="match status" value="1"/>
</dbReference>
<feature type="domain" description="Reverse transcriptase" evidence="1">
    <location>
        <begin position="4"/>
        <end position="121"/>
    </location>
</feature>
<dbReference type="InterPro" id="IPR052343">
    <property type="entry name" value="Retrotransposon-Effector_Assoc"/>
</dbReference>
<dbReference type="OrthoDB" id="1411964at2759"/>
<evidence type="ECO:0000259" key="1">
    <source>
        <dbReference type="Pfam" id="PF00078"/>
    </source>
</evidence>
<dbReference type="Proteomes" id="UP000585474">
    <property type="component" value="Unassembled WGS sequence"/>
</dbReference>
<reference evidence="2 3" key="1">
    <citation type="submission" date="2019-07" db="EMBL/GenBank/DDBJ databases">
        <title>De Novo Assembly of kiwifruit Actinidia rufa.</title>
        <authorList>
            <person name="Sugita-Konishi S."/>
            <person name="Sato K."/>
            <person name="Mori E."/>
            <person name="Abe Y."/>
            <person name="Kisaki G."/>
            <person name="Hamano K."/>
            <person name="Suezawa K."/>
            <person name="Otani M."/>
            <person name="Fukuda T."/>
            <person name="Manabe T."/>
            <person name="Gomi K."/>
            <person name="Tabuchi M."/>
            <person name="Akimitsu K."/>
            <person name="Kataoka I."/>
        </authorList>
    </citation>
    <scope>NUCLEOTIDE SEQUENCE [LARGE SCALE GENOMIC DNA]</scope>
    <source>
        <strain evidence="3">cv. Fuchu</strain>
    </source>
</reference>
<name>A0A7J0H6T2_9ERIC</name>
<dbReference type="AlphaFoldDB" id="A0A7J0H6T2"/>
<comment type="caution">
    <text evidence="2">The sequence shown here is derived from an EMBL/GenBank/DDBJ whole genome shotgun (WGS) entry which is preliminary data.</text>
</comment>
<dbReference type="Pfam" id="PF00078">
    <property type="entry name" value="RVT_1"/>
    <property type="match status" value="1"/>
</dbReference>
<sequence length="378" mass="42682">MVVGEVQSAFIGGKNIQDGILIANDVVEEWKRSRKRDIIIKLDFEKAFDKVNWNYMLRMMDLMRFPQRWGDWRDWINECLSSARVFVLVNGSPCNEFQMNKGVRQGDPQSPFLVILAAEGLNWILKRAASLGSFSGLTKGIDGPGIEAFIELKELLVGSGVVSTSDRPDRLIWQGCSLGKFSVKFIYNIASSSHSSVDETFKLSWQNVAPPRVQCFGWLTYLGRVKIAESSIASLLSCLELLGFHPKVVWCGVSWVAPASLVSLFHWWRDWFWQPRVKVIWTPIPLTMMWSIYNARNQKVLDNKLVNWLETIDLIIARVAFWVSSSKDGLLGSDYSWISGYVDLYVFNGLSMTSSILAWVPFGCLALRVLGSFAASVG</sequence>
<dbReference type="InterPro" id="IPR043502">
    <property type="entry name" value="DNA/RNA_pol_sf"/>
</dbReference>
<proteinExistence type="predicted"/>
<protein>
    <recommendedName>
        <fullName evidence="1">Reverse transcriptase domain-containing protein</fullName>
    </recommendedName>
</protein>
<evidence type="ECO:0000313" key="2">
    <source>
        <dbReference type="EMBL" id="GFZ18817.1"/>
    </source>
</evidence>
<organism evidence="2 3">
    <name type="scientific">Actinidia rufa</name>
    <dbReference type="NCBI Taxonomy" id="165716"/>
    <lineage>
        <taxon>Eukaryota</taxon>
        <taxon>Viridiplantae</taxon>
        <taxon>Streptophyta</taxon>
        <taxon>Embryophyta</taxon>
        <taxon>Tracheophyta</taxon>
        <taxon>Spermatophyta</taxon>
        <taxon>Magnoliopsida</taxon>
        <taxon>eudicotyledons</taxon>
        <taxon>Gunneridae</taxon>
        <taxon>Pentapetalae</taxon>
        <taxon>asterids</taxon>
        <taxon>Ericales</taxon>
        <taxon>Actinidiaceae</taxon>
        <taxon>Actinidia</taxon>
    </lineage>
</organism>
<dbReference type="PANTHER" id="PTHR46890:SF48">
    <property type="entry name" value="RNA-DIRECTED DNA POLYMERASE"/>
    <property type="match status" value="1"/>
</dbReference>
<evidence type="ECO:0000313" key="3">
    <source>
        <dbReference type="Proteomes" id="UP000585474"/>
    </source>
</evidence>
<dbReference type="InterPro" id="IPR000477">
    <property type="entry name" value="RT_dom"/>
</dbReference>